<reference evidence="1 2" key="1">
    <citation type="journal article" date="2012" name="J. Bacteriol.">
        <title>Genome sequence of the cycloprodigiosin-producing bacterial strain Pseudoalteromonas rubra ATCC 29570(T).</title>
        <authorList>
            <person name="Xie B.B."/>
            <person name="Shu Y.L."/>
            <person name="Qin Q.L."/>
            <person name="Rong J.C."/>
            <person name="Zhang X.Y."/>
            <person name="Chen X.L."/>
            <person name="Zhou B.C."/>
            <person name="Zhang Y.Z."/>
        </authorList>
    </citation>
    <scope>NUCLEOTIDE SEQUENCE [LARGE SCALE GENOMIC DNA]</scope>
    <source>
        <strain evidence="1 2">DSM 6842</strain>
    </source>
</reference>
<proteinExistence type="predicted"/>
<gene>
    <name evidence="1" type="ORF">PRUB_b0549</name>
</gene>
<evidence type="ECO:0000313" key="1">
    <source>
        <dbReference type="EMBL" id="KAF7781359.1"/>
    </source>
</evidence>
<name>A0A8T0C068_9GAMM</name>
<accession>A0A8T0C068</accession>
<organism evidence="1 2">
    <name type="scientific">Pseudoalteromonas rubra</name>
    <dbReference type="NCBI Taxonomy" id="43658"/>
    <lineage>
        <taxon>Bacteria</taxon>
        <taxon>Pseudomonadati</taxon>
        <taxon>Pseudomonadota</taxon>
        <taxon>Gammaproteobacteria</taxon>
        <taxon>Alteromonadales</taxon>
        <taxon>Pseudoalteromonadaceae</taxon>
        <taxon>Pseudoalteromonas</taxon>
    </lineage>
</organism>
<dbReference type="Proteomes" id="UP000016480">
    <property type="component" value="Unassembled WGS sequence"/>
</dbReference>
<dbReference type="AlphaFoldDB" id="A0A8T0C068"/>
<protein>
    <submittedName>
        <fullName evidence="1">Uncharacterized protein</fullName>
    </submittedName>
</protein>
<evidence type="ECO:0000313" key="2">
    <source>
        <dbReference type="Proteomes" id="UP000016480"/>
    </source>
</evidence>
<sequence>MESRNGNMATPSLPPPNLFKYQQATALNTRVLRKNTL</sequence>
<comment type="caution">
    <text evidence="1">The sequence shown here is derived from an EMBL/GenBank/DDBJ whole genome shotgun (WGS) entry which is preliminary data.</text>
</comment>
<dbReference type="EMBL" id="AHCD03000044">
    <property type="protein sequence ID" value="KAF7781359.1"/>
    <property type="molecule type" value="Genomic_DNA"/>
</dbReference>